<dbReference type="GO" id="GO:0016614">
    <property type="term" value="F:oxidoreductase activity, acting on CH-OH group of donors"/>
    <property type="evidence" value="ECO:0007669"/>
    <property type="project" value="InterPro"/>
</dbReference>
<evidence type="ECO:0000256" key="5">
    <source>
        <dbReference type="ARBA" id="ARBA00023002"/>
    </source>
</evidence>
<dbReference type="InterPro" id="IPR036188">
    <property type="entry name" value="FAD/NAD-bd_sf"/>
</dbReference>
<name>A0A7X0IZ37_9SPHI</name>
<dbReference type="Pfam" id="PF05199">
    <property type="entry name" value="GMC_oxred_C"/>
    <property type="match status" value="1"/>
</dbReference>
<keyword evidence="5" id="KW-0560">Oxidoreductase</keyword>
<dbReference type="RefSeq" id="WP_184621918.1">
    <property type="nucleotide sequence ID" value="NZ_JACHCC010000001.1"/>
</dbReference>
<dbReference type="PANTHER" id="PTHR42784">
    <property type="entry name" value="PYRANOSE 2-OXIDASE"/>
    <property type="match status" value="1"/>
</dbReference>
<evidence type="ECO:0000256" key="1">
    <source>
        <dbReference type="ARBA" id="ARBA00001974"/>
    </source>
</evidence>
<organism evidence="7 8">
    <name type="scientific">Pedobacter cryoconitis</name>
    <dbReference type="NCBI Taxonomy" id="188932"/>
    <lineage>
        <taxon>Bacteria</taxon>
        <taxon>Pseudomonadati</taxon>
        <taxon>Bacteroidota</taxon>
        <taxon>Sphingobacteriia</taxon>
        <taxon>Sphingobacteriales</taxon>
        <taxon>Sphingobacteriaceae</taxon>
        <taxon>Pedobacter</taxon>
    </lineage>
</organism>
<dbReference type="InterPro" id="IPR051473">
    <property type="entry name" value="P2Ox-like"/>
</dbReference>
<evidence type="ECO:0000259" key="6">
    <source>
        <dbReference type="Pfam" id="PF05199"/>
    </source>
</evidence>
<comment type="similarity">
    <text evidence="2">Belongs to the GMC oxidoreductase family.</text>
</comment>
<comment type="cofactor">
    <cofactor evidence="1">
        <name>FAD</name>
        <dbReference type="ChEBI" id="CHEBI:57692"/>
    </cofactor>
</comment>
<evidence type="ECO:0000256" key="4">
    <source>
        <dbReference type="ARBA" id="ARBA00022827"/>
    </source>
</evidence>
<accession>A0A7X0IZ37</accession>
<dbReference type="AlphaFoldDB" id="A0A7X0IZ37"/>
<evidence type="ECO:0000256" key="2">
    <source>
        <dbReference type="ARBA" id="ARBA00010790"/>
    </source>
</evidence>
<evidence type="ECO:0000313" key="8">
    <source>
        <dbReference type="Proteomes" id="UP000521017"/>
    </source>
</evidence>
<dbReference type="EMBL" id="JACHCC010000001">
    <property type="protein sequence ID" value="MBB6498104.1"/>
    <property type="molecule type" value="Genomic_DNA"/>
</dbReference>
<gene>
    <name evidence="7" type="ORF">HDF25_000228</name>
</gene>
<dbReference type="InterPro" id="IPR007867">
    <property type="entry name" value="GMC_OxRtase_C"/>
</dbReference>
<protein>
    <submittedName>
        <fullName evidence="7">Choline dehydrogenase-like flavoprotein</fullName>
    </submittedName>
</protein>
<sequence length="479" mass="54174">MKYDQYDLIITGTGFASTFFLKKYLEKNKGKKKILVLERGQFFPHAERLKIKRGEISNFKGIQEHWEDTVVNKNQEKKWPFTTGFGGSSSCWWGCTPRFMPSDFQMNTLFGIEKDWPVSYTDLEPYYEETEKLMSVSGPDETPFPRNGKYPLPPHRFTAVDHLMHQTYGNQYISQPTARASRAVNGRNACMANSTCDVCPVNAKFTIENSGMDVYADQQVEIIYGAQVFSLETRGNLAKKVNYVKDGKDYEIAGEIIVLGANPIFNSNILLNSGDNNPLTGKGFGEQLGMQVLIYLDQMKNIGGSTWVNANGYMLYDGVHRKDFAACLIETNNAPYYIRLERGKWLNMASFRMIFEDLPMESNYITNSPDKLVPVINFNGRSDYTRRGIENMKNKLPGLLSCLPVEKLKYLDPFPNEGHILGGTRMGHDAKDSVVDKHLIHHQYRNVFVLGSGAFTTFSASNPTLTLAALSLYTADHSF</sequence>
<evidence type="ECO:0000256" key="3">
    <source>
        <dbReference type="ARBA" id="ARBA00022630"/>
    </source>
</evidence>
<dbReference type="Proteomes" id="UP000521017">
    <property type="component" value="Unassembled WGS sequence"/>
</dbReference>
<keyword evidence="3" id="KW-0285">Flavoprotein</keyword>
<comment type="caution">
    <text evidence="7">The sequence shown here is derived from an EMBL/GenBank/DDBJ whole genome shotgun (WGS) entry which is preliminary data.</text>
</comment>
<feature type="domain" description="Glucose-methanol-choline oxidoreductase C-terminal" evidence="6">
    <location>
        <begin position="418"/>
        <end position="470"/>
    </location>
</feature>
<proteinExistence type="inferred from homology"/>
<dbReference type="Gene3D" id="3.50.50.60">
    <property type="entry name" value="FAD/NAD(P)-binding domain"/>
    <property type="match status" value="2"/>
</dbReference>
<dbReference type="SUPFAM" id="SSF51905">
    <property type="entry name" value="FAD/NAD(P)-binding domain"/>
    <property type="match status" value="1"/>
</dbReference>
<dbReference type="PANTHER" id="PTHR42784:SF1">
    <property type="entry name" value="PYRANOSE 2-OXIDASE"/>
    <property type="match status" value="1"/>
</dbReference>
<reference evidence="7 8" key="1">
    <citation type="submission" date="2020-08" db="EMBL/GenBank/DDBJ databases">
        <title>Genomic Encyclopedia of Type Strains, Phase IV (KMG-V): Genome sequencing to study the core and pangenomes of soil and plant-associated prokaryotes.</title>
        <authorList>
            <person name="Whitman W."/>
        </authorList>
    </citation>
    <scope>NUCLEOTIDE SEQUENCE [LARGE SCALE GENOMIC DNA]</scope>
    <source>
        <strain evidence="7 8">M2T3</strain>
    </source>
</reference>
<keyword evidence="4" id="KW-0274">FAD</keyword>
<evidence type="ECO:0000313" key="7">
    <source>
        <dbReference type="EMBL" id="MBB6498104.1"/>
    </source>
</evidence>